<comment type="catalytic activity">
    <reaction evidence="4">
        <text>hydrogencarbonate + H(+) = CO2 + H2O</text>
        <dbReference type="Rhea" id="RHEA:10748"/>
        <dbReference type="ChEBI" id="CHEBI:15377"/>
        <dbReference type="ChEBI" id="CHEBI:15378"/>
        <dbReference type="ChEBI" id="CHEBI:16526"/>
        <dbReference type="ChEBI" id="CHEBI:17544"/>
        <dbReference type="EC" id="4.2.1.1"/>
    </reaction>
</comment>
<gene>
    <name evidence="7" type="ORF">g.36387</name>
</gene>
<dbReference type="GO" id="GO:0004089">
    <property type="term" value="F:carbonate dehydratase activity"/>
    <property type="evidence" value="ECO:0007669"/>
    <property type="project" value="UniProtKB-UniRule"/>
</dbReference>
<evidence type="ECO:0000259" key="6">
    <source>
        <dbReference type="PROSITE" id="PS51144"/>
    </source>
</evidence>
<organism evidence="7">
    <name type="scientific">Clastoptera arizonana</name>
    <name type="common">Arizona spittle bug</name>
    <dbReference type="NCBI Taxonomy" id="38151"/>
    <lineage>
        <taxon>Eukaryota</taxon>
        <taxon>Metazoa</taxon>
        <taxon>Ecdysozoa</taxon>
        <taxon>Arthropoda</taxon>
        <taxon>Hexapoda</taxon>
        <taxon>Insecta</taxon>
        <taxon>Pterygota</taxon>
        <taxon>Neoptera</taxon>
        <taxon>Paraneoptera</taxon>
        <taxon>Hemiptera</taxon>
        <taxon>Auchenorrhyncha</taxon>
        <taxon>Cercopoidea</taxon>
        <taxon>Clastopteridae</taxon>
        <taxon>Clastoptera</taxon>
    </lineage>
</organism>
<evidence type="ECO:0000256" key="4">
    <source>
        <dbReference type="RuleBase" id="RU367011"/>
    </source>
</evidence>
<feature type="domain" description="Alpha-carbonic anhydrase" evidence="6">
    <location>
        <begin position="1634"/>
        <end position="1900"/>
    </location>
</feature>
<feature type="compositionally biased region" description="Basic and acidic residues" evidence="5">
    <location>
        <begin position="1548"/>
        <end position="1560"/>
    </location>
</feature>
<keyword evidence="3 4" id="KW-0862">Zinc</keyword>
<keyword evidence="2 4" id="KW-0479">Metal-binding</keyword>
<dbReference type="Gene3D" id="3.10.200.10">
    <property type="entry name" value="Alpha carbonic anhydrase"/>
    <property type="match status" value="2"/>
</dbReference>
<dbReference type="SUPFAM" id="SSF51069">
    <property type="entry name" value="Carbonic anhydrase"/>
    <property type="match status" value="2"/>
</dbReference>
<dbReference type="GO" id="GO:0005737">
    <property type="term" value="C:cytoplasm"/>
    <property type="evidence" value="ECO:0007669"/>
    <property type="project" value="TreeGrafter"/>
</dbReference>
<dbReference type="InterPro" id="IPR018338">
    <property type="entry name" value="Carbonic_anhydrase_a-class_CS"/>
</dbReference>
<dbReference type="EC" id="4.2.1.1" evidence="4"/>
<keyword evidence="4" id="KW-0456">Lyase</keyword>
<comment type="similarity">
    <text evidence="1 4">Belongs to the alpha-carbonic anhydrase family.</text>
</comment>
<evidence type="ECO:0000256" key="1">
    <source>
        <dbReference type="ARBA" id="ARBA00010718"/>
    </source>
</evidence>
<dbReference type="InterPro" id="IPR001148">
    <property type="entry name" value="CA_dom"/>
</dbReference>
<evidence type="ECO:0000256" key="3">
    <source>
        <dbReference type="ARBA" id="ARBA00022833"/>
    </source>
</evidence>
<evidence type="ECO:0000256" key="2">
    <source>
        <dbReference type="ARBA" id="ARBA00022723"/>
    </source>
</evidence>
<dbReference type="CDD" id="cd00326">
    <property type="entry name" value="alpha_CA"/>
    <property type="match status" value="2"/>
</dbReference>
<dbReference type="PROSITE" id="PS00162">
    <property type="entry name" value="ALPHA_CA_1"/>
    <property type="match status" value="1"/>
</dbReference>
<dbReference type="InterPro" id="IPR036398">
    <property type="entry name" value="CA_dom_sf"/>
</dbReference>
<accession>A0A1B6CX97</accession>
<feature type="compositionally biased region" description="Polar residues" evidence="5">
    <location>
        <begin position="1537"/>
        <end position="1546"/>
    </location>
</feature>
<feature type="region of interest" description="Disordered" evidence="5">
    <location>
        <begin position="1537"/>
        <end position="1564"/>
    </location>
</feature>
<reference evidence="7" key="1">
    <citation type="submission" date="2015-12" db="EMBL/GenBank/DDBJ databases">
        <title>De novo transcriptome assembly of four potential Pierce s Disease insect vectors from Arizona vineyards.</title>
        <authorList>
            <person name="Tassone E.E."/>
        </authorList>
    </citation>
    <scope>NUCLEOTIDE SEQUENCE</scope>
</reference>
<proteinExistence type="inferred from homology"/>
<comment type="cofactor">
    <cofactor evidence="4">
        <name>Zn(2+)</name>
        <dbReference type="ChEBI" id="CHEBI:29105"/>
    </cofactor>
</comment>
<sequence>MVLQVDLSIVKGEWAERPFIQSGPLFNDYVFAQIHFHWGEHNTTGSEHAIDGIRYPLEMHVVHFKREYVNLEEALHREDGVVVLVHLFDIQENCDSILDQITDVLPLMQVARTSVELTPASLAVLVRPFSADYYLYWGSITSELKLHRVLWLVSRMILPISSKQIDEFRRLQNYKGDLLTKNSSEPYKLEGRALFLVSPTIPFDNPVYGVTRKVFKNEIKYSTSSTLDISDIEYKSLTCMTNKNINKKKVLKENDDIKYKKKVKLHSTEELHNKMTVYHKVNYSTPCGKRVCSSHNKAVPKSKVNIINSKLTELSGNSSDNAYSKTTTLVSEVTNPQMTKRIVNSETSLSSLYISENKSKSLTHIYESQDKYLTKSRSLLSIKRNIYMNKVDSSTENSWVLMDSVQQNRNKEDSKSNITSTFSSSKYILPTCNSPDQFGNNNFDNKVKINKSQIFEVNLTQTKSKANANNPHSVKISEYGTCDKFMIKILNTEKRLYEDSLKKSNRIIEYKKKEEENDTKKSSKTRFKHIFEEEYINGNNENVGLNNSMYNYTVNGPRNLSDATLKYDRKPKNVKEIFKRKEENSPKLHYEINRPTKGKKILVEHKIPISYKIADRRPHVCYKIFEPITPPIKTEIFPDSFNKLNLNSDNKVNLSKFVFHNNFIDSAEQPILSYKKEESEEDINVDTFNECTSHETIHGSTKSMKNNKLGASKSFETLEKEILLSKPISFILKTKSRSNKELQKRLISNLSLGQSNKRPLTDIKYYMTSIKTKVNQPKDIKDSEEDDEQNILQITNKVKLKSLDTNLEEISKTNTSEDNPILYKSQMKRINAEPDQDVTKHNLPKLLVSPPEIEDIDTDVDSESPNLFSTKYFSTKINNNSLNAIGSKRTLLNQISKQEDMFIGDDNSPYCIIDHQQIQKDLHNEKYSKILQMSEKQKFIKKNPRLIENLIIDQIKIPVDEFELLKQIQGNEKKTKFIKDVKTVNEVFKITNNDHLKGRILKNNVNFNEFECSHKLEHQNTKYFQSEQKINSEYIMRDNKYDVKENITQFITSRESGSKLLNSDSSKVFVKRNTLMKLINLQNKKFSRKGDNDKESSYLQVNYETLPNQSAVGNSNIKQKMDSFTMWPNDLKTKKHSRIEEINVNNIMNFNCDKIKKIRHKEPIVLNGNINTDFQENESNSENYEVNSVNGSMISKKLRPTIKEQNCTFPEHYYVENEVKKEKDSIQYVKTFGIKLASTTDHQIYFETKNKNREPSKDGEMHETEEISENHVFDKDILFSQTEHKSIKELISIERNDKRNSNSDVDVDVQNEEMYEKNLEKSQKHSLITIVPKHTLMEQKIFIVNKIPKDRLTFINVVPVGDLNSTAMQYKLETDKIDKKKEVSTSQFYFNSKKSHFPPKNQIKKLPTEKIELLETKSNNLKNETIYIKGVKVGDKITQEEKYKHARRVTTYKTDLNENIELIHECNIEPYKISAEAKINDETGEDSVVVYIRQEKTPASHIQPTITIDYTKANDMTVSDLNMQKVCIREMNPNTSKVKNEQSLIPNKNDKTESTRKPTEEFQQDNNDYQETIKSKSDFFFTPESLTVAFVPEEKHYPAIYGKTLEDKSLYLNTTPTKRIKRVNKESYNKLDSAHFSRNNSTSKKVPRSFSFIWPKERPDIYSGFQSPIHLYPCRFPLREFPRLHFSNHWTCRGQTIMENTGKTIRVTLKPNSDVDRPIISGGPLFDNYLFEELIFHWGDSDSCGAEHVFDQEHRCLEAQFVYYKKSYGSMKSALNHPDGVACLSITFKTGGPIDDDFDDIIDGVKKVFEPDTSIKFPASAMFKWLEKHIDSSHSYITYPGSLTMRPFNECVTWIVITDAFVFCCQQSIQFQRILGRDKRPIKNFRKQQPYNMRPIYFVPLK</sequence>
<protein>
    <recommendedName>
        <fullName evidence="4">Carbonic anhydrase</fullName>
        <ecNumber evidence="4">4.2.1.1</ecNumber>
    </recommendedName>
</protein>
<dbReference type="EMBL" id="GEDC01019250">
    <property type="protein sequence ID" value="JAS18048.1"/>
    <property type="molecule type" value="Transcribed_RNA"/>
</dbReference>
<dbReference type="PROSITE" id="PS51144">
    <property type="entry name" value="ALPHA_CA_2"/>
    <property type="match status" value="2"/>
</dbReference>
<dbReference type="PANTHER" id="PTHR18952:SF233">
    <property type="entry name" value="CARBONIC ANHYDRASE 14"/>
    <property type="match status" value="1"/>
</dbReference>
<dbReference type="PANTHER" id="PTHR18952">
    <property type="entry name" value="CARBONIC ANHYDRASE"/>
    <property type="match status" value="1"/>
</dbReference>
<name>A0A1B6CX97_9HEMI</name>
<evidence type="ECO:0000256" key="5">
    <source>
        <dbReference type="SAM" id="MobiDB-lite"/>
    </source>
</evidence>
<evidence type="ECO:0000313" key="7">
    <source>
        <dbReference type="EMBL" id="JAS18048.1"/>
    </source>
</evidence>
<dbReference type="InterPro" id="IPR023561">
    <property type="entry name" value="Carbonic_anhydrase_a-class"/>
</dbReference>
<dbReference type="Pfam" id="PF00194">
    <property type="entry name" value="Carb_anhydrase"/>
    <property type="match status" value="2"/>
</dbReference>
<comment type="function">
    <text evidence="4">Reversible hydration of carbon dioxide.</text>
</comment>
<feature type="domain" description="Alpha-carbonic anhydrase" evidence="6">
    <location>
        <begin position="1"/>
        <end position="198"/>
    </location>
</feature>
<dbReference type="SMART" id="SM01057">
    <property type="entry name" value="Carb_anhydrase"/>
    <property type="match status" value="2"/>
</dbReference>
<dbReference type="GO" id="GO:0008270">
    <property type="term" value="F:zinc ion binding"/>
    <property type="evidence" value="ECO:0007669"/>
    <property type="project" value="UniProtKB-UniRule"/>
</dbReference>